<name>A0A9W4NL66_9EURO</name>
<evidence type="ECO:0000313" key="3">
    <source>
        <dbReference type="EMBL" id="CAG8379663.1"/>
    </source>
</evidence>
<organism evidence="3 4">
    <name type="scientific">Penicillium salamii</name>
    <dbReference type="NCBI Taxonomy" id="1612424"/>
    <lineage>
        <taxon>Eukaryota</taxon>
        <taxon>Fungi</taxon>
        <taxon>Dikarya</taxon>
        <taxon>Ascomycota</taxon>
        <taxon>Pezizomycotina</taxon>
        <taxon>Eurotiomycetes</taxon>
        <taxon>Eurotiomycetidae</taxon>
        <taxon>Eurotiales</taxon>
        <taxon>Aspergillaceae</taxon>
        <taxon>Penicillium</taxon>
    </lineage>
</organism>
<accession>A0A9W4NL66</accession>
<sequence>MAGTGKSTIALTVAREQYQRHHLGASFFFSRGGGGRSSARSFPATIAAQLREFSPELKKCINDAAAVNPRIRNLMLYDQWKKLVVEPLSHMRDRSFPSPLLLVIDALDECDDGALYGETAFSALVQCLKDITTIEGVEVRAFVTSRPDGAIKLGFQRILNKEFQKFLFFTISRNGLWMKT</sequence>
<feature type="domain" description="Nephrocystin 3-like N-terminal" evidence="2">
    <location>
        <begin position="2"/>
        <end position="146"/>
    </location>
</feature>
<evidence type="ECO:0000313" key="4">
    <source>
        <dbReference type="Proteomes" id="UP001152592"/>
    </source>
</evidence>
<gene>
    <name evidence="3" type="ORF">PSALAMII_LOCUS5562</name>
</gene>
<dbReference type="InterPro" id="IPR027417">
    <property type="entry name" value="P-loop_NTPase"/>
</dbReference>
<dbReference type="EMBL" id="CAJVPD010000235">
    <property type="protein sequence ID" value="CAG8379663.1"/>
    <property type="molecule type" value="Genomic_DNA"/>
</dbReference>
<keyword evidence="1" id="KW-0677">Repeat</keyword>
<dbReference type="AlphaFoldDB" id="A0A9W4NL66"/>
<reference evidence="3" key="1">
    <citation type="submission" date="2021-07" db="EMBL/GenBank/DDBJ databases">
        <authorList>
            <person name="Branca A.L. A."/>
        </authorList>
    </citation>
    <scope>NUCLEOTIDE SEQUENCE</scope>
</reference>
<dbReference type="Proteomes" id="UP001152592">
    <property type="component" value="Unassembled WGS sequence"/>
</dbReference>
<dbReference type="InterPro" id="IPR056884">
    <property type="entry name" value="NPHP3-like_N"/>
</dbReference>
<evidence type="ECO:0000256" key="1">
    <source>
        <dbReference type="ARBA" id="ARBA00022737"/>
    </source>
</evidence>
<dbReference type="PANTHER" id="PTHR10039">
    <property type="entry name" value="AMELOGENIN"/>
    <property type="match status" value="1"/>
</dbReference>
<dbReference type="OrthoDB" id="5857104at2759"/>
<proteinExistence type="predicted"/>
<comment type="caution">
    <text evidence="3">The sequence shown here is derived from an EMBL/GenBank/DDBJ whole genome shotgun (WGS) entry which is preliminary data.</text>
</comment>
<evidence type="ECO:0000259" key="2">
    <source>
        <dbReference type="Pfam" id="PF24883"/>
    </source>
</evidence>
<dbReference type="Pfam" id="PF24883">
    <property type="entry name" value="NPHP3_N"/>
    <property type="match status" value="1"/>
</dbReference>
<protein>
    <recommendedName>
        <fullName evidence="2">Nephrocystin 3-like N-terminal domain-containing protein</fullName>
    </recommendedName>
</protein>
<dbReference type="SUPFAM" id="SSF52540">
    <property type="entry name" value="P-loop containing nucleoside triphosphate hydrolases"/>
    <property type="match status" value="1"/>
</dbReference>